<name>T1GVM5_MEGSC</name>
<evidence type="ECO:0000256" key="1">
    <source>
        <dbReference type="SAM" id="MobiDB-lite"/>
    </source>
</evidence>
<feature type="compositionally biased region" description="Basic and acidic residues" evidence="1">
    <location>
        <begin position="8"/>
        <end position="30"/>
    </location>
</feature>
<dbReference type="EMBL" id="CAQQ02147325">
    <property type="status" value="NOT_ANNOTATED_CDS"/>
    <property type="molecule type" value="Genomic_DNA"/>
</dbReference>
<dbReference type="HOGENOM" id="CLU_2123893_0_0_1"/>
<sequence>MQAQLPKGNHEDIEEVRKKKKDIDEKVKSERSSVAEMEKLYEQNQSNLNTLINRRNELTIIGVLNRTSVGEHDSSFNLLCDFVVVRNLGSQVNEVHNLEIVMTYVELRSYSFLA</sequence>
<reference evidence="2" key="2">
    <citation type="submission" date="2015-06" db="UniProtKB">
        <authorList>
            <consortium name="EnsemblMetazoa"/>
        </authorList>
    </citation>
    <scope>IDENTIFICATION</scope>
</reference>
<dbReference type="Proteomes" id="UP000015102">
    <property type="component" value="Unassembled WGS sequence"/>
</dbReference>
<protein>
    <submittedName>
        <fullName evidence="2">Uncharacterized protein</fullName>
    </submittedName>
</protein>
<feature type="region of interest" description="Disordered" evidence="1">
    <location>
        <begin position="1"/>
        <end position="30"/>
    </location>
</feature>
<reference evidence="3" key="1">
    <citation type="submission" date="2013-02" db="EMBL/GenBank/DDBJ databases">
        <authorList>
            <person name="Hughes D."/>
        </authorList>
    </citation>
    <scope>NUCLEOTIDE SEQUENCE</scope>
    <source>
        <strain>Durham</strain>
        <strain evidence="3">NC isolate 2 -- Noor lab</strain>
    </source>
</reference>
<evidence type="ECO:0000313" key="2">
    <source>
        <dbReference type="EnsemblMetazoa" id="MESCA007836-PA"/>
    </source>
</evidence>
<keyword evidence="3" id="KW-1185">Reference proteome</keyword>
<evidence type="ECO:0000313" key="3">
    <source>
        <dbReference type="Proteomes" id="UP000015102"/>
    </source>
</evidence>
<accession>T1GVM5</accession>
<dbReference type="EnsemblMetazoa" id="MESCA007836-RA">
    <property type="protein sequence ID" value="MESCA007836-PA"/>
    <property type="gene ID" value="MESCA007836"/>
</dbReference>
<proteinExistence type="predicted"/>
<organism evidence="2 3">
    <name type="scientific">Megaselia scalaris</name>
    <name type="common">Humpbacked fly</name>
    <name type="synonym">Phora scalaris</name>
    <dbReference type="NCBI Taxonomy" id="36166"/>
    <lineage>
        <taxon>Eukaryota</taxon>
        <taxon>Metazoa</taxon>
        <taxon>Ecdysozoa</taxon>
        <taxon>Arthropoda</taxon>
        <taxon>Hexapoda</taxon>
        <taxon>Insecta</taxon>
        <taxon>Pterygota</taxon>
        <taxon>Neoptera</taxon>
        <taxon>Endopterygota</taxon>
        <taxon>Diptera</taxon>
        <taxon>Brachycera</taxon>
        <taxon>Muscomorpha</taxon>
        <taxon>Platypezoidea</taxon>
        <taxon>Phoridae</taxon>
        <taxon>Megaseliini</taxon>
        <taxon>Megaselia</taxon>
    </lineage>
</organism>
<dbReference type="AlphaFoldDB" id="T1GVM5"/>